<organism evidence="8 9">
    <name type="scientific">Actinoplanes digitatis</name>
    <dbReference type="NCBI Taxonomy" id="1868"/>
    <lineage>
        <taxon>Bacteria</taxon>
        <taxon>Bacillati</taxon>
        <taxon>Actinomycetota</taxon>
        <taxon>Actinomycetes</taxon>
        <taxon>Micromonosporales</taxon>
        <taxon>Micromonosporaceae</taxon>
        <taxon>Actinoplanes</taxon>
    </lineage>
</organism>
<feature type="transmembrane region" description="Helical" evidence="6">
    <location>
        <begin position="231"/>
        <end position="253"/>
    </location>
</feature>
<reference evidence="8 9" key="1">
    <citation type="submission" date="2020-08" db="EMBL/GenBank/DDBJ databases">
        <title>Sequencing the genomes of 1000 actinobacteria strains.</title>
        <authorList>
            <person name="Klenk H.-P."/>
        </authorList>
    </citation>
    <scope>NUCLEOTIDE SEQUENCE [LARGE SCALE GENOMIC DNA]</scope>
    <source>
        <strain evidence="8 9">DSM 43149</strain>
    </source>
</reference>
<accession>A0A7W7HV17</accession>
<dbReference type="PANTHER" id="PTHR30287">
    <property type="entry name" value="MEMBRANE COMPONENT OF PREDICTED ABC SUPERFAMILY METABOLITE UPTAKE TRANSPORTER"/>
    <property type="match status" value="1"/>
</dbReference>
<evidence type="ECO:0000256" key="3">
    <source>
        <dbReference type="ARBA" id="ARBA00022692"/>
    </source>
</evidence>
<sequence>MIRQALRRNPWSFLGPAGTQFLAAALVAAALGITASIGRAPLAAAERRAVTDSGLPDMAMVFLMLAIYLSIIIVGVTMSATIAQQARDIALVRAVGATPGRVRRAIAAQAACVAVPATLAGVPAGSAGGRAWLDALVAHGIAPPAVVFQAHGGALPIALAITVGTSLIGALVAAVRPSRVRPAVALAETAAPRRRIGVVRTVAGLILVGGGIALSSAIAGGSAEAADQGGLFVMLAMCVGAGCLGPALLRVAAPAARLLGDAGRLAADNIGISARALSGALVPLTLAVAFAAVKVVSYTTRTHVTGDAGPAADRWLEYSGTAVYAAFAAVAALNTLITLQLSRRRDLAVVRLAGGTRGRTLAVVFCEALVVTGTALAVAAVVATTTLLPLLHTALGTWTPWLPLTWLLAGVLATAALVLAGTVLPAALSLRRPPIEAVG</sequence>
<feature type="transmembrane region" description="Helical" evidence="6">
    <location>
        <begin position="104"/>
        <end position="124"/>
    </location>
</feature>
<keyword evidence="2" id="KW-1003">Cell membrane</keyword>
<feature type="transmembrane region" description="Helical" evidence="6">
    <location>
        <begin position="61"/>
        <end position="83"/>
    </location>
</feature>
<feature type="transmembrane region" description="Helical" evidence="6">
    <location>
        <begin position="404"/>
        <end position="428"/>
    </location>
</feature>
<feature type="domain" description="ABC3 transporter permease C-terminal" evidence="7">
    <location>
        <begin position="60"/>
        <end position="178"/>
    </location>
</feature>
<dbReference type="EMBL" id="JACHNH010000001">
    <property type="protein sequence ID" value="MBB4761312.1"/>
    <property type="molecule type" value="Genomic_DNA"/>
</dbReference>
<evidence type="ECO:0000256" key="6">
    <source>
        <dbReference type="SAM" id="Phobius"/>
    </source>
</evidence>
<dbReference type="GO" id="GO:0005886">
    <property type="term" value="C:plasma membrane"/>
    <property type="evidence" value="ECO:0007669"/>
    <property type="project" value="UniProtKB-SubCell"/>
</dbReference>
<dbReference type="RefSeq" id="WP_184991646.1">
    <property type="nucleotide sequence ID" value="NZ_BOMK01000018.1"/>
</dbReference>
<protein>
    <submittedName>
        <fullName evidence="8">Putative ABC transport system permease protein</fullName>
    </submittedName>
</protein>
<dbReference type="InterPro" id="IPR038766">
    <property type="entry name" value="Membrane_comp_ABC_pdt"/>
</dbReference>
<evidence type="ECO:0000313" key="8">
    <source>
        <dbReference type="EMBL" id="MBB4761312.1"/>
    </source>
</evidence>
<dbReference type="Proteomes" id="UP000578112">
    <property type="component" value="Unassembled WGS sequence"/>
</dbReference>
<feature type="transmembrane region" description="Helical" evidence="6">
    <location>
        <begin position="274"/>
        <end position="298"/>
    </location>
</feature>
<gene>
    <name evidence="8" type="ORF">BJ971_001868</name>
</gene>
<evidence type="ECO:0000256" key="1">
    <source>
        <dbReference type="ARBA" id="ARBA00004651"/>
    </source>
</evidence>
<comment type="subcellular location">
    <subcellularLocation>
        <location evidence="1">Cell membrane</location>
        <topology evidence="1">Multi-pass membrane protein</topology>
    </subcellularLocation>
</comment>
<evidence type="ECO:0000256" key="5">
    <source>
        <dbReference type="ARBA" id="ARBA00023136"/>
    </source>
</evidence>
<keyword evidence="5 6" id="KW-0472">Membrane</keyword>
<proteinExistence type="predicted"/>
<dbReference type="PANTHER" id="PTHR30287:SF1">
    <property type="entry name" value="INNER MEMBRANE PROTEIN"/>
    <property type="match status" value="1"/>
</dbReference>
<evidence type="ECO:0000256" key="2">
    <source>
        <dbReference type="ARBA" id="ARBA00022475"/>
    </source>
</evidence>
<feature type="transmembrane region" description="Helical" evidence="6">
    <location>
        <begin position="360"/>
        <end position="384"/>
    </location>
</feature>
<dbReference type="Pfam" id="PF02687">
    <property type="entry name" value="FtsX"/>
    <property type="match status" value="1"/>
</dbReference>
<evidence type="ECO:0000313" key="9">
    <source>
        <dbReference type="Proteomes" id="UP000578112"/>
    </source>
</evidence>
<dbReference type="InterPro" id="IPR003838">
    <property type="entry name" value="ABC3_permease_C"/>
</dbReference>
<evidence type="ECO:0000259" key="7">
    <source>
        <dbReference type="Pfam" id="PF02687"/>
    </source>
</evidence>
<evidence type="ECO:0000256" key="4">
    <source>
        <dbReference type="ARBA" id="ARBA00022989"/>
    </source>
</evidence>
<keyword evidence="3 6" id="KW-0812">Transmembrane</keyword>
<feature type="transmembrane region" description="Helical" evidence="6">
    <location>
        <begin position="196"/>
        <end position="219"/>
    </location>
</feature>
<feature type="transmembrane region" description="Helical" evidence="6">
    <location>
        <begin position="153"/>
        <end position="175"/>
    </location>
</feature>
<comment type="caution">
    <text evidence="8">The sequence shown here is derived from an EMBL/GenBank/DDBJ whole genome shotgun (WGS) entry which is preliminary data.</text>
</comment>
<keyword evidence="4 6" id="KW-1133">Transmembrane helix</keyword>
<feature type="transmembrane region" description="Helical" evidence="6">
    <location>
        <begin position="318"/>
        <end position="339"/>
    </location>
</feature>
<keyword evidence="9" id="KW-1185">Reference proteome</keyword>
<dbReference type="AlphaFoldDB" id="A0A7W7HV17"/>
<name>A0A7W7HV17_9ACTN</name>